<name>Q9ARU7_ORYSJ</name>
<evidence type="ECO:0000256" key="1">
    <source>
        <dbReference type="SAM" id="MobiDB-lite"/>
    </source>
</evidence>
<reference evidence="4" key="2">
    <citation type="journal article" date="2005" name="Nature">
        <title>The map-based sequence of the rice genome.</title>
        <authorList>
            <consortium name="International rice genome sequencing project (IRGSP)"/>
            <person name="Matsumoto T."/>
            <person name="Wu J."/>
            <person name="Kanamori H."/>
            <person name="Katayose Y."/>
            <person name="Fujisawa M."/>
            <person name="Namiki N."/>
            <person name="Mizuno H."/>
            <person name="Yamamoto K."/>
            <person name="Antonio B.A."/>
            <person name="Baba T."/>
            <person name="Sakata K."/>
            <person name="Nagamura Y."/>
            <person name="Aoki H."/>
            <person name="Arikawa K."/>
            <person name="Arita K."/>
            <person name="Bito T."/>
            <person name="Chiden Y."/>
            <person name="Fujitsuka N."/>
            <person name="Fukunaka R."/>
            <person name="Hamada M."/>
            <person name="Harada C."/>
            <person name="Hayashi A."/>
            <person name="Hijishita S."/>
            <person name="Honda M."/>
            <person name="Hosokawa S."/>
            <person name="Ichikawa Y."/>
            <person name="Idonuma A."/>
            <person name="Iijima M."/>
            <person name="Ikeda M."/>
            <person name="Ikeno M."/>
            <person name="Ito K."/>
            <person name="Ito S."/>
            <person name="Ito T."/>
            <person name="Ito Y."/>
            <person name="Ito Y."/>
            <person name="Iwabuchi A."/>
            <person name="Kamiya K."/>
            <person name="Karasawa W."/>
            <person name="Kurita K."/>
            <person name="Katagiri S."/>
            <person name="Kikuta A."/>
            <person name="Kobayashi H."/>
            <person name="Kobayashi N."/>
            <person name="Machita K."/>
            <person name="Maehara T."/>
            <person name="Masukawa M."/>
            <person name="Mizubayashi T."/>
            <person name="Mukai Y."/>
            <person name="Nagasaki H."/>
            <person name="Nagata Y."/>
            <person name="Naito S."/>
            <person name="Nakashima M."/>
            <person name="Nakama Y."/>
            <person name="Nakamichi Y."/>
            <person name="Nakamura M."/>
            <person name="Meguro A."/>
            <person name="Negishi M."/>
            <person name="Ohta I."/>
            <person name="Ohta T."/>
            <person name="Okamoto M."/>
            <person name="Ono N."/>
            <person name="Saji S."/>
            <person name="Sakaguchi M."/>
            <person name="Sakai K."/>
            <person name="Shibata M."/>
            <person name="Shimokawa T."/>
            <person name="Song J."/>
            <person name="Takazaki Y."/>
            <person name="Terasawa K."/>
            <person name="Tsugane M."/>
            <person name="Tsuji K."/>
            <person name="Ueda S."/>
            <person name="Waki K."/>
            <person name="Yamagata H."/>
            <person name="Yamamoto M."/>
            <person name="Yamamoto S."/>
            <person name="Yamane H."/>
            <person name="Yoshiki S."/>
            <person name="Yoshihara R."/>
            <person name="Yukawa K."/>
            <person name="Zhong H."/>
            <person name="Yano M."/>
            <person name="Yuan Q."/>
            <person name="Ouyang S."/>
            <person name="Liu J."/>
            <person name="Jones K.M."/>
            <person name="Gansberger K."/>
            <person name="Moffat K."/>
            <person name="Hill J."/>
            <person name="Bera J."/>
            <person name="Fadrosh D."/>
            <person name="Jin S."/>
            <person name="Johri S."/>
            <person name="Kim M."/>
            <person name="Overton L."/>
            <person name="Reardon M."/>
            <person name="Tsitrin T."/>
            <person name="Vuong H."/>
            <person name="Weaver B."/>
            <person name="Ciecko A."/>
            <person name="Tallon L."/>
            <person name="Jackson J."/>
            <person name="Pai G."/>
            <person name="Aken S.V."/>
            <person name="Utterback T."/>
            <person name="Reidmuller S."/>
            <person name="Feldblyum T."/>
            <person name="Hsiao J."/>
            <person name="Zismann V."/>
            <person name="Iobst S."/>
            <person name="de Vazeille A.R."/>
            <person name="Buell C.R."/>
            <person name="Ying K."/>
            <person name="Li Y."/>
            <person name="Lu T."/>
            <person name="Huang Y."/>
            <person name="Zhao Q."/>
            <person name="Feng Q."/>
            <person name="Zhang L."/>
            <person name="Zhu J."/>
            <person name="Weng Q."/>
            <person name="Mu J."/>
            <person name="Lu Y."/>
            <person name="Fan D."/>
            <person name="Liu Y."/>
            <person name="Guan J."/>
            <person name="Zhang Y."/>
            <person name="Yu S."/>
            <person name="Liu X."/>
            <person name="Zhang Y."/>
            <person name="Hong G."/>
            <person name="Han B."/>
            <person name="Choisne N."/>
            <person name="Demange N."/>
            <person name="Orjeda G."/>
            <person name="Samain S."/>
            <person name="Cattolico L."/>
            <person name="Pelletier E."/>
            <person name="Couloux A."/>
            <person name="Segurens B."/>
            <person name="Wincker P."/>
            <person name="D'Hont A."/>
            <person name="Scarpelli C."/>
            <person name="Weissenbach J."/>
            <person name="Salanoubat M."/>
            <person name="Quetier F."/>
            <person name="Yu Y."/>
            <person name="Kim H.R."/>
            <person name="Rambo T."/>
            <person name="Currie J."/>
            <person name="Collura K."/>
            <person name="Luo M."/>
            <person name="Yang T."/>
            <person name="Ammiraju J.S.S."/>
            <person name="Engler F."/>
            <person name="Soderlund C."/>
            <person name="Wing R.A."/>
            <person name="Palmer L.E."/>
            <person name="de la Bastide M."/>
            <person name="Spiegel L."/>
            <person name="Nascimento L."/>
            <person name="Zutavern T."/>
            <person name="O'Shaughnessy A."/>
            <person name="Dike S."/>
            <person name="Dedhia N."/>
            <person name="Preston R."/>
            <person name="Balija V."/>
            <person name="McCombie W.R."/>
            <person name="Chow T."/>
            <person name="Chen H."/>
            <person name="Chung M."/>
            <person name="Chen C."/>
            <person name="Shaw J."/>
            <person name="Wu H."/>
            <person name="Hsiao K."/>
            <person name="Chao Y."/>
            <person name="Chu M."/>
            <person name="Cheng C."/>
            <person name="Hour A."/>
            <person name="Lee P."/>
            <person name="Lin S."/>
            <person name="Lin Y."/>
            <person name="Liou J."/>
            <person name="Liu S."/>
            <person name="Hsing Y."/>
            <person name="Raghuvanshi S."/>
            <person name="Mohanty A."/>
            <person name="Bharti A.K."/>
            <person name="Gaur A."/>
            <person name="Gupta V."/>
            <person name="Kumar D."/>
            <person name="Ravi V."/>
            <person name="Vij S."/>
            <person name="Kapur A."/>
            <person name="Khurana P."/>
            <person name="Khurana P."/>
            <person name="Khurana J.P."/>
            <person name="Tyagi A.K."/>
            <person name="Gaikwad K."/>
            <person name="Singh A."/>
            <person name="Dalal V."/>
            <person name="Srivastava S."/>
            <person name="Dixit A."/>
            <person name="Pal A.K."/>
            <person name="Ghazi I.A."/>
            <person name="Yadav M."/>
            <person name="Pandit A."/>
            <person name="Bhargava A."/>
            <person name="Sureshbabu K."/>
            <person name="Batra K."/>
            <person name="Sharma T.R."/>
            <person name="Mohapatra T."/>
            <person name="Singh N.K."/>
            <person name="Messing J."/>
            <person name="Nelson A.B."/>
            <person name="Fuks G."/>
            <person name="Kavchok S."/>
            <person name="Keizer G."/>
            <person name="Linton E."/>
            <person name="Llaca V."/>
            <person name="Song R."/>
            <person name="Tanyolac B."/>
            <person name="Young S."/>
            <person name="Ho-Il K."/>
            <person name="Hahn J.H."/>
            <person name="Sangsakoo G."/>
            <person name="Vanavichit A."/>
            <person name="de Mattos Luiz.A.T."/>
            <person name="Zimmer P.D."/>
            <person name="Malone G."/>
            <person name="Dellagostin O."/>
            <person name="de Oliveira A.C."/>
            <person name="Bevan M."/>
            <person name="Bancroft I."/>
            <person name="Minx P."/>
            <person name="Cordum H."/>
            <person name="Wilson R."/>
            <person name="Cheng Z."/>
            <person name="Jin W."/>
            <person name="Jiang J."/>
            <person name="Leong S.A."/>
            <person name="Iwama H."/>
            <person name="Gojobori T."/>
            <person name="Itoh T."/>
            <person name="Niimura Y."/>
            <person name="Fujii Y."/>
            <person name="Habara T."/>
            <person name="Sakai H."/>
            <person name="Sato Y."/>
            <person name="Wilson G."/>
            <person name="Kumar K."/>
            <person name="McCouch S."/>
            <person name="Juretic N."/>
            <person name="Hoen D."/>
            <person name="Wright S."/>
            <person name="Bruskiewich R."/>
            <person name="Bureau T."/>
            <person name="Miyao A."/>
            <person name="Hirochika H."/>
            <person name="Nishikawa T."/>
            <person name="Kadowaki K."/>
            <person name="Sugiura M."/>
            <person name="Burr B."/>
            <person name="Sasaki T."/>
        </authorList>
    </citation>
    <scope>NUCLEOTIDE SEQUENCE [LARGE SCALE GENOMIC DNA]</scope>
    <source>
        <strain evidence="4">cv. Nipponbare</strain>
    </source>
</reference>
<dbReference type="EMBL" id="AP003856">
    <property type="protein sequence ID" value="BAB90589.1"/>
    <property type="molecule type" value="Genomic_DNA"/>
</dbReference>
<accession>Q9ARU7</accession>
<dbReference type="Proteomes" id="UP000817658">
    <property type="component" value="Chromosome 1"/>
</dbReference>
<dbReference type="EMBL" id="AP003021">
    <property type="protein sequence ID" value="BAB40027.1"/>
    <property type="molecule type" value="Genomic_DNA"/>
</dbReference>
<evidence type="ECO:0000313" key="2">
    <source>
        <dbReference type="EMBL" id="BAB40027.1"/>
    </source>
</evidence>
<sequence length="116" mass="13718">MERARRRLAMSLFLAAGDEREVERESWSFLPWLDRHWNGRRKGEREERCQESVRWGRRGAYRQPRSTTIGIYCVTVEATPPHRPRWPRDHDPRRPELAGHTAPDPHRSELADHAAS</sequence>
<organism evidence="2">
    <name type="scientific">Oryza sativa subsp. japonica</name>
    <name type="common">Rice</name>
    <dbReference type="NCBI Taxonomy" id="39947"/>
    <lineage>
        <taxon>Eukaryota</taxon>
        <taxon>Viridiplantae</taxon>
        <taxon>Streptophyta</taxon>
        <taxon>Embryophyta</taxon>
        <taxon>Tracheophyta</taxon>
        <taxon>Spermatophyta</taxon>
        <taxon>Magnoliopsida</taxon>
        <taxon>Liliopsida</taxon>
        <taxon>Poales</taxon>
        <taxon>Poaceae</taxon>
        <taxon>BOP clade</taxon>
        <taxon>Oryzoideae</taxon>
        <taxon>Oryzeae</taxon>
        <taxon>Oryzinae</taxon>
        <taxon>Oryza</taxon>
        <taxon>Oryza sativa</taxon>
    </lineage>
</organism>
<feature type="region of interest" description="Disordered" evidence="1">
    <location>
        <begin position="79"/>
        <end position="116"/>
    </location>
</feature>
<reference evidence="2" key="1">
    <citation type="journal article" date="2002" name="Nature">
        <title>The genome sequence and structure of rice chromosome 1.</title>
        <authorList>
            <person name="Sasaki T."/>
            <person name="Matsumoto T."/>
            <person name="Yamamoto K."/>
            <person name="Sakata K."/>
            <person name="Baba T."/>
            <person name="Katayose Y."/>
            <person name="Wu J."/>
            <person name="Niimura Y."/>
            <person name="Cheng Z."/>
            <person name="Nagamura Y."/>
            <person name="Antonio B.A."/>
            <person name="Kanamori H."/>
            <person name="Hosokawa S."/>
            <person name="Masukawa M."/>
            <person name="Arikawa K."/>
            <person name="Chiden Y."/>
            <person name="Hayashi M."/>
            <person name="Okamoto M."/>
            <person name="Ando T."/>
            <person name="Aoki H."/>
            <person name="Arita K."/>
            <person name="Hamada M."/>
            <person name="Harada C."/>
            <person name="Hijishita S."/>
            <person name="Honda M."/>
            <person name="Ichikawa Y."/>
            <person name="Idonuma A."/>
            <person name="Iijima M."/>
            <person name="Ikeda M."/>
            <person name="Ikeno M."/>
            <person name="Itoh S."/>
            <person name="Itoh T."/>
            <person name="Itoh Y."/>
            <person name="Itoh Y."/>
            <person name="Iwabuchi A."/>
            <person name="Kamiya K."/>
            <person name="Karasawa W."/>
            <person name="Katagiri S."/>
            <person name="Kikuta A."/>
            <person name="Kobayashi N."/>
            <person name="Kono I."/>
            <person name="Machita K."/>
            <person name="Maehara T."/>
            <person name="Mizuno H."/>
            <person name="Mizubayashi T."/>
            <person name="Mukai Y."/>
            <person name="Nagasaki H."/>
            <person name="Nakashima M."/>
            <person name="Nakama Y."/>
            <person name="Nakamichi Y."/>
            <person name="Nakamura M."/>
            <person name="Namiki N."/>
            <person name="Negishi M."/>
            <person name="Ohta I."/>
            <person name="Ono N."/>
            <person name="Saji S."/>
            <person name="Sakai K."/>
            <person name="Shibata M."/>
            <person name="Shimokawa T."/>
            <person name="Shomura A."/>
            <person name="Song J."/>
            <person name="Takazaki Y."/>
            <person name="Terasawa K."/>
            <person name="Tsuji K."/>
            <person name="Waki K."/>
            <person name="Yamagata H."/>
            <person name="Yamane H."/>
            <person name="Yoshiki S."/>
            <person name="Yoshihara R."/>
            <person name="Yukawa K."/>
            <person name="Zhong H."/>
            <person name="Iwama H."/>
            <person name="Endo T."/>
            <person name="Ito H."/>
            <person name="Hahn J.H."/>
            <person name="Kim H.I."/>
            <person name="Eun M.Y."/>
            <person name="Yano M."/>
            <person name="Jiang J."/>
            <person name="Gojobori T."/>
        </authorList>
    </citation>
    <scope>NUCLEOTIDE SEQUENCE</scope>
</reference>
<feature type="compositionally biased region" description="Basic and acidic residues" evidence="1">
    <location>
        <begin position="86"/>
        <end position="116"/>
    </location>
</feature>
<proteinExistence type="predicted"/>
<reference evidence="4" key="3">
    <citation type="journal article" date="2008" name="Nucleic Acids Res.">
        <title>The rice annotation project database (RAP-DB): 2008 update.</title>
        <authorList>
            <consortium name="The rice annotation project (RAP)"/>
        </authorList>
    </citation>
    <scope>GENOME REANNOTATION</scope>
    <source>
        <strain evidence="4">cv. Nipponbare</strain>
    </source>
</reference>
<evidence type="ECO:0000313" key="4">
    <source>
        <dbReference type="Proteomes" id="UP000000763"/>
    </source>
</evidence>
<dbReference type="AlphaFoldDB" id="Q9ARU7"/>
<dbReference type="Proteomes" id="UP000000763">
    <property type="component" value="Chromosome 1"/>
</dbReference>
<evidence type="ECO:0000313" key="3">
    <source>
        <dbReference type="EMBL" id="BAB90589.1"/>
    </source>
</evidence>
<protein>
    <submittedName>
        <fullName evidence="2">Uncharacterized protein</fullName>
    </submittedName>
</protein>
<gene>
    <name evidence="2" type="ORF">P0503E05.49</name>
    <name evidence="3" type="ORF">P0697D09.32</name>
</gene>